<dbReference type="PANTHER" id="PTHR11538">
    <property type="entry name" value="PHENYLALANYL-TRNA SYNTHETASE"/>
    <property type="match status" value="1"/>
</dbReference>
<evidence type="ECO:0000313" key="3">
    <source>
        <dbReference type="Proteomes" id="UP000009183"/>
    </source>
</evidence>
<dbReference type="AlphaFoldDB" id="F6I4W3"/>
<dbReference type="OrthoDB" id="273345at2759"/>
<dbReference type="PaxDb" id="29760-VIT_19s0015g01660.t01"/>
<gene>
    <name evidence="2" type="ordered locus">VIT_19s0015g01660</name>
</gene>
<dbReference type="GO" id="GO:0005737">
    <property type="term" value="C:cytoplasm"/>
    <property type="evidence" value="ECO:0000318"/>
    <property type="project" value="GO_Central"/>
</dbReference>
<proteinExistence type="predicted"/>
<evidence type="ECO:0000259" key="1">
    <source>
        <dbReference type="Pfam" id="PF10354"/>
    </source>
</evidence>
<name>F6I4W3_VITVI</name>
<dbReference type="PANTHER" id="PTHR11538:SF26">
    <property type="entry name" value="FERREDOXIN-FOLD ANTICODON-BINDING DOMAIN-CONTAINING PROTEIN 1"/>
    <property type="match status" value="1"/>
</dbReference>
<dbReference type="eggNOG" id="KOG4174">
    <property type="taxonomic scope" value="Eukaryota"/>
</dbReference>
<dbReference type="EMBL" id="FN596747">
    <property type="protein sequence ID" value="CCB62058.1"/>
    <property type="molecule type" value="Genomic_DNA"/>
</dbReference>
<dbReference type="GO" id="GO:0070042">
    <property type="term" value="F:rRNA (uridine-N3-)-methyltransferase activity"/>
    <property type="evidence" value="ECO:0000318"/>
    <property type="project" value="GO_Central"/>
</dbReference>
<feature type="domain" description="25S rRNA (uridine-N(3))-methyltransferase BMT5-like" evidence="1">
    <location>
        <begin position="2"/>
        <end position="129"/>
    </location>
</feature>
<dbReference type="Proteomes" id="UP000009183">
    <property type="component" value="Chromosome 19"/>
</dbReference>
<dbReference type="ExpressionAtlas" id="F6I4W3">
    <property type="expression patterns" value="baseline"/>
</dbReference>
<dbReference type="Pfam" id="PF10354">
    <property type="entry name" value="BMT5-like"/>
    <property type="match status" value="1"/>
</dbReference>
<sequence length="297" mass="33998">MYKKAKSNLEALEKLGASLLFGVDATKMKLHTDLKMRKFDRIIYNFPHAGFHGKEDNRLMINMHRDLVHGFFRNASGMLRANGEIHVNHKTTAPFSHWNLEELASQNSLVLFECVDFKKEDYPGYNNKRGAGSRCDEPFRLGACSTFKFRFSPTAMKMSRIVCHSDLNHRGSQQINLMQMQQWPGSSDYRGPGRNILANMNGIPRHMGLPLTISVSNECSRIFDGYFNHAVETFGRTGYDVGYTVHEALRLGFERYMAEGPGRTLTGYINLLQELQHLSRLRSAFLQRMLLGPDHYL</sequence>
<dbReference type="GO" id="GO:0070475">
    <property type="term" value="P:rRNA base methylation"/>
    <property type="evidence" value="ECO:0000318"/>
    <property type="project" value="GO_Central"/>
</dbReference>
<evidence type="ECO:0000313" key="2">
    <source>
        <dbReference type="EMBL" id="CCB62058.1"/>
    </source>
</evidence>
<reference evidence="3" key="1">
    <citation type="journal article" date="2007" name="Nature">
        <title>The grapevine genome sequence suggests ancestral hexaploidization in major angiosperm phyla.</title>
        <authorList>
            <consortium name="The French-Italian Public Consortium for Grapevine Genome Characterization."/>
            <person name="Jaillon O."/>
            <person name="Aury J.-M."/>
            <person name="Noel B."/>
            <person name="Policriti A."/>
            <person name="Clepet C."/>
            <person name="Casagrande A."/>
            <person name="Choisne N."/>
            <person name="Aubourg S."/>
            <person name="Vitulo N."/>
            <person name="Jubin C."/>
            <person name="Vezzi A."/>
            <person name="Legeai F."/>
            <person name="Hugueney P."/>
            <person name="Dasilva C."/>
            <person name="Horner D."/>
            <person name="Mica E."/>
            <person name="Jublot D."/>
            <person name="Poulain J."/>
            <person name="Bruyere C."/>
            <person name="Billault A."/>
            <person name="Segurens B."/>
            <person name="Gouyvenoux M."/>
            <person name="Ugarte E."/>
            <person name="Cattonaro F."/>
            <person name="Anthouard V."/>
            <person name="Vico V."/>
            <person name="Del Fabbro C."/>
            <person name="Alaux M."/>
            <person name="Di Gaspero G."/>
            <person name="Dumas V."/>
            <person name="Felice N."/>
            <person name="Paillard S."/>
            <person name="Juman I."/>
            <person name="Moroldo M."/>
            <person name="Scalabrin S."/>
            <person name="Canaguier A."/>
            <person name="Le Clainche I."/>
            <person name="Malacrida G."/>
            <person name="Durand E."/>
            <person name="Pesole G."/>
            <person name="Laucou V."/>
            <person name="Chatelet P."/>
            <person name="Merdinoglu D."/>
            <person name="Delledonne M."/>
            <person name="Pezzotti M."/>
            <person name="Lecharny A."/>
            <person name="Scarpelli C."/>
            <person name="Artiguenave F."/>
            <person name="Pe M.E."/>
            <person name="Valle G."/>
            <person name="Morgante M."/>
            <person name="Caboche M."/>
            <person name="Adam-Blondon A.-F."/>
            <person name="Weissenbach J."/>
            <person name="Quetier F."/>
            <person name="Wincker P."/>
        </authorList>
    </citation>
    <scope>NUCLEOTIDE SEQUENCE [LARGE SCALE GENOMIC DNA]</scope>
    <source>
        <strain evidence="3">cv. Pinot noir / PN40024</strain>
    </source>
</reference>
<protein>
    <recommendedName>
        <fullName evidence="1">25S rRNA (uridine-N(3))-methyltransferase BMT5-like domain-containing protein</fullName>
    </recommendedName>
</protein>
<dbReference type="InParanoid" id="F6I4W3"/>
<dbReference type="InterPro" id="IPR019446">
    <property type="entry name" value="BMT5-like"/>
</dbReference>
<keyword evidence="3" id="KW-1185">Reference proteome</keyword>
<accession>F6I4W3</accession>
<dbReference type="HOGENOM" id="CLU_035438_4_0_1"/>
<organism evidence="2 3">
    <name type="scientific">Vitis vinifera</name>
    <name type="common">Grape</name>
    <dbReference type="NCBI Taxonomy" id="29760"/>
    <lineage>
        <taxon>Eukaryota</taxon>
        <taxon>Viridiplantae</taxon>
        <taxon>Streptophyta</taxon>
        <taxon>Embryophyta</taxon>
        <taxon>Tracheophyta</taxon>
        <taxon>Spermatophyta</taxon>
        <taxon>Magnoliopsida</taxon>
        <taxon>eudicotyledons</taxon>
        <taxon>Gunneridae</taxon>
        <taxon>Pentapetalae</taxon>
        <taxon>rosids</taxon>
        <taxon>Vitales</taxon>
        <taxon>Vitaceae</taxon>
        <taxon>Viteae</taxon>
        <taxon>Vitis</taxon>
    </lineage>
</organism>